<reference evidence="2 3" key="1">
    <citation type="submission" date="2021-01" db="EMBL/GenBank/DDBJ databases">
        <title>Whole genome shotgun sequence of Plantactinospora endophytica NBRC 110450.</title>
        <authorList>
            <person name="Komaki H."/>
            <person name="Tamura T."/>
        </authorList>
    </citation>
    <scope>NUCLEOTIDE SEQUENCE [LARGE SCALE GENOMIC DNA]</scope>
    <source>
        <strain evidence="2 3">NBRC 110450</strain>
    </source>
</reference>
<organism evidence="2 3">
    <name type="scientific">Plantactinospora endophytica</name>
    <dbReference type="NCBI Taxonomy" id="673535"/>
    <lineage>
        <taxon>Bacteria</taxon>
        <taxon>Bacillati</taxon>
        <taxon>Actinomycetota</taxon>
        <taxon>Actinomycetes</taxon>
        <taxon>Micromonosporales</taxon>
        <taxon>Micromonosporaceae</taxon>
        <taxon>Plantactinospora</taxon>
    </lineage>
</organism>
<dbReference type="Proteomes" id="UP000646749">
    <property type="component" value="Unassembled WGS sequence"/>
</dbReference>
<gene>
    <name evidence="2" type="ORF">Pen02_35530</name>
</gene>
<comment type="caution">
    <text evidence="2">The sequence shown here is derived from an EMBL/GenBank/DDBJ whole genome shotgun (WGS) entry which is preliminary data.</text>
</comment>
<evidence type="ECO:0000313" key="3">
    <source>
        <dbReference type="Proteomes" id="UP000646749"/>
    </source>
</evidence>
<accession>A0ABQ4E1S3</accession>
<dbReference type="EMBL" id="BONW01000016">
    <property type="protein sequence ID" value="GIG88617.1"/>
    <property type="molecule type" value="Genomic_DNA"/>
</dbReference>
<sequence>MRGPGIWTALLADPTVPFDRATLELVVADQRRPSRRWLYPVVRPLSRLAVTLIRIGKRLLPVPVSAHSTMDTLCVWFLRRFVSATAGTLLIRHFVVETNLLNFVVRNSAPPGVDEVTLRPTTLAGLGDSAVIEHDLNVYAVLTGLGLGGRSARPEVLDFSMLTVPAIDASPGVPRLARLDIQTALCLMNIPFALCLTDDEYRRAVHSLRLDDSLLVVLAELTGDPTFLRWCSGIPVVRVDSGVDVPQAVYQHAVVCEYAHERLRQLAGRQEPVTRPDPVPQVFTSVSASRSTDSTAPVGHGPATSQSSGTAD</sequence>
<evidence type="ECO:0000256" key="1">
    <source>
        <dbReference type="SAM" id="MobiDB-lite"/>
    </source>
</evidence>
<dbReference type="Pfam" id="PF22523">
    <property type="entry name" value="DUF6999"/>
    <property type="match status" value="1"/>
</dbReference>
<evidence type="ECO:0000313" key="2">
    <source>
        <dbReference type="EMBL" id="GIG88617.1"/>
    </source>
</evidence>
<proteinExistence type="predicted"/>
<dbReference type="RefSeq" id="WP_203867120.1">
    <property type="nucleotide sequence ID" value="NZ_BONW01000016.1"/>
</dbReference>
<feature type="compositionally biased region" description="Polar residues" evidence="1">
    <location>
        <begin position="282"/>
        <end position="295"/>
    </location>
</feature>
<feature type="region of interest" description="Disordered" evidence="1">
    <location>
        <begin position="268"/>
        <end position="312"/>
    </location>
</feature>
<name>A0ABQ4E1S3_9ACTN</name>
<protein>
    <submittedName>
        <fullName evidence="2">Uncharacterized protein</fullName>
    </submittedName>
</protein>
<dbReference type="InterPro" id="IPR054268">
    <property type="entry name" value="DUF6999"/>
</dbReference>
<feature type="compositionally biased region" description="Polar residues" evidence="1">
    <location>
        <begin position="303"/>
        <end position="312"/>
    </location>
</feature>
<keyword evidence="3" id="KW-1185">Reference proteome</keyword>